<dbReference type="GO" id="GO:0003723">
    <property type="term" value="F:RNA binding"/>
    <property type="evidence" value="ECO:0007669"/>
    <property type="project" value="UniProtKB-UniRule"/>
</dbReference>
<evidence type="ECO:0000256" key="1">
    <source>
        <dbReference type="ARBA" id="ARBA00022490"/>
    </source>
</evidence>
<comment type="caution">
    <text evidence="4">The sequence shown here is derived from an EMBL/GenBank/DDBJ whole genome shotgun (WGS) entry which is preliminary data.</text>
</comment>
<dbReference type="NCBIfam" id="NF003843">
    <property type="entry name" value="PRK05422.1"/>
    <property type="match status" value="1"/>
</dbReference>
<gene>
    <name evidence="3 4" type="primary">smpB</name>
    <name evidence="4" type="ORF">H8696_01100</name>
</gene>
<reference evidence="4" key="1">
    <citation type="submission" date="2020-08" db="EMBL/GenBank/DDBJ databases">
        <title>Genome public.</title>
        <authorList>
            <person name="Liu C."/>
            <person name="Sun Q."/>
        </authorList>
    </citation>
    <scope>NUCLEOTIDE SEQUENCE</scope>
    <source>
        <strain evidence="4">NSJ-53</strain>
    </source>
</reference>
<dbReference type="AlphaFoldDB" id="A0A926D366"/>
<evidence type="ECO:0000256" key="3">
    <source>
        <dbReference type="HAMAP-Rule" id="MF_00023"/>
    </source>
</evidence>
<dbReference type="EMBL" id="JACRSR010000001">
    <property type="protein sequence ID" value="MBC8530443.1"/>
    <property type="molecule type" value="Genomic_DNA"/>
</dbReference>
<dbReference type="SUPFAM" id="SSF74982">
    <property type="entry name" value="Small protein B (SmpB)"/>
    <property type="match status" value="1"/>
</dbReference>
<dbReference type="InterPro" id="IPR020081">
    <property type="entry name" value="SsrA-bd_prot_CS"/>
</dbReference>
<dbReference type="InterPro" id="IPR023620">
    <property type="entry name" value="SmpB"/>
</dbReference>
<dbReference type="InterPro" id="IPR000037">
    <property type="entry name" value="SsrA-bd_prot"/>
</dbReference>
<organism evidence="4 5">
    <name type="scientific">Gehongia tenuis</name>
    <dbReference type="NCBI Taxonomy" id="2763655"/>
    <lineage>
        <taxon>Bacteria</taxon>
        <taxon>Bacillati</taxon>
        <taxon>Bacillota</taxon>
        <taxon>Clostridia</taxon>
        <taxon>Christensenellales</taxon>
        <taxon>Christensenellaceae</taxon>
        <taxon>Gehongia</taxon>
    </lineage>
</organism>
<dbReference type="GO" id="GO:0070929">
    <property type="term" value="P:trans-translation"/>
    <property type="evidence" value="ECO:0007669"/>
    <property type="project" value="UniProtKB-UniRule"/>
</dbReference>
<comment type="subcellular location">
    <subcellularLocation>
        <location evidence="3">Cytoplasm</location>
    </subcellularLocation>
    <text evidence="3">The tmRNA-SmpB complex associates with stalled 70S ribosomes.</text>
</comment>
<evidence type="ECO:0000313" key="4">
    <source>
        <dbReference type="EMBL" id="MBC8530443.1"/>
    </source>
</evidence>
<accession>A0A926D366</accession>
<dbReference type="Proteomes" id="UP000623172">
    <property type="component" value="Unassembled WGS sequence"/>
</dbReference>
<evidence type="ECO:0000313" key="5">
    <source>
        <dbReference type="Proteomes" id="UP000623172"/>
    </source>
</evidence>
<dbReference type="RefSeq" id="WP_249314381.1">
    <property type="nucleotide sequence ID" value="NZ_JACRSR010000001.1"/>
</dbReference>
<comment type="function">
    <text evidence="3">Required for rescue of stalled ribosomes mediated by trans-translation. Binds to transfer-messenger RNA (tmRNA), required for stable association of tmRNA with ribosomes. tmRNA and SmpB together mimic tRNA shape, replacing the anticodon stem-loop with SmpB. tmRNA is encoded by the ssrA gene; the 2 termini fold to resemble tRNA(Ala) and it encodes a 'tag peptide', a short internal open reading frame. During trans-translation Ala-aminoacylated tmRNA acts like a tRNA, entering the A-site of stalled ribosomes, displacing the stalled mRNA. The ribosome then switches to translate the ORF on the tmRNA; the nascent peptide is terminated with the 'tag peptide' encoded by the tmRNA and targeted for degradation. The ribosome is freed to recommence translation, which seems to be the essential function of trans-translation.</text>
</comment>
<keyword evidence="2 3" id="KW-0694">RNA-binding</keyword>
<protein>
    <recommendedName>
        <fullName evidence="3">SsrA-binding protein</fullName>
    </recommendedName>
    <alternativeName>
        <fullName evidence="3">Small protein B</fullName>
    </alternativeName>
</protein>
<name>A0A926D366_9FIRM</name>
<dbReference type="Pfam" id="PF01668">
    <property type="entry name" value="SmpB"/>
    <property type="match status" value="1"/>
</dbReference>
<dbReference type="PROSITE" id="PS01317">
    <property type="entry name" value="SSRP"/>
    <property type="match status" value="1"/>
</dbReference>
<evidence type="ECO:0000256" key="2">
    <source>
        <dbReference type="ARBA" id="ARBA00022884"/>
    </source>
</evidence>
<sequence>MAVEGIKIAAQNKKARHDFFIDETLEAGIALTGTEVKSIRLGRLNLKDSYILIRNGEAYLQGVHISPYDKGSYNNVDPMRTRKLLLHKREIMRLSQLVQQKGLALVPLSVYFKSGRAKVSVGVARGKKLYDKRADMAEKAARRDVERAFREHQK</sequence>
<proteinExistence type="inferred from homology"/>
<keyword evidence="1 3" id="KW-0963">Cytoplasm</keyword>
<keyword evidence="5" id="KW-1185">Reference proteome</keyword>
<comment type="similarity">
    <text evidence="3">Belongs to the SmpB family.</text>
</comment>
<dbReference type="GO" id="GO:0005829">
    <property type="term" value="C:cytosol"/>
    <property type="evidence" value="ECO:0007669"/>
    <property type="project" value="TreeGrafter"/>
</dbReference>
<dbReference type="PANTHER" id="PTHR30308:SF2">
    <property type="entry name" value="SSRA-BINDING PROTEIN"/>
    <property type="match status" value="1"/>
</dbReference>
<dbReference type="HAMAP" id="MF_00023">
    <property type="entry name" value="SmpB"/>
    <property type="match status" value="1"/>
</dbReference>
<dbReference type="CDD" id="cd09294">
    <property type="entry name" value="SmpB"/>
    <property type="match status" value="1"/>
</dbReference>
<dbReference type="NCBIfam" id="TIGR00086">
    <property type="entry name" value="smpB"/>
    <property type="match status" value="1"/>
</dbReference>
<dbReference type="PANTHER" id="PTHR30308">
    <property type="entry name" value="TMRNA-BINDING COMPONENT OF TRANS-TRANSLATION TAGGING COMPLEX"/>
    <property type="match status" value="1"/>
</dbReference>
<dbReference type="GO" id="GO:0070930">
    <property type="term" value="P:trans-translation-dependent protein tagging"/>
    <property type="evidence" value="ECO:0007669"/>
    <property type="project" value="TreeGrafter"/>
</dbReference>
<dbReference type="Gene3D" id="2.40.280.10">
    <property type="match status" value="1"/>
</dbReference>